<name>V5FJQ5_9VIBR</name>
<dbReference type="Proteomes" id="UP000017800">
    <property type="component" value="Unassembled WGS sequence"/>
</dbReference>
<evidence type="ECO:0000313" key="2">
    <source>
        <dbReference type="Proteomes" id="UP000017800"/>
    </source>
</evidence>
<gene>
    <name evidence="1" type="ORF">VHA01S_030_00560</name>
</gene>
<dbReference type="EMBL" id="BAUJ01000030">
    <property type="protein sequence ID" value="GAD89981.1"/>
    <property type="molecule type" value="Genomic_DNA"/>
</dbReference>
<accession>V5FJQ5</accession>
<dbReference type="InterPro" id="IPR038287">
    <property type="entry name" value="Cse2_sf"/>
</dbReference>
<reference evidence="1 2" key="2">
    <citation type="submission" date="2013-11" db="EMBL/GenBank/DDBJ databases">
        <title>Whole genome shotgun sequence of Vibrio halioticoli NBRC 102217.</title>
        <authorList>
            <person name="Isaki S."/>
            <person name="Kimura A."/>
            <person name="Ohji S."/>
            <person name="Hosoyama A."/>
            <person name="Fujita N."/>
            <person name="Hashimoto M."/>
            <person name="Hosoyama Y."/>
            <person name="Yamazoe A."/>
        </authorList>
    </citation>
    <scope>NUCLEOTIDE SEQUENCE [LARGE SCALE GENOMIC DNA]</scope>
    <source>
        <strain evidence="1 2">NBRC 102217</strain>
    </source>
</reference>
<dbReference type="RefSeq" id="WP_023404335.1">
    <property type="nucleotide sequence ID" value="NZ_BAUJ01000030.1"/>
</dbReference>
<dbReference type="OrthoDB" id="6399230at2"/>
<dbReference type="eggNOG" id="ENOG5031PGX">
    <property type="taxonomic scope" value="Bacteria"/>
</dbReference>
<dbReference type="AlphaFoldDB" id="V5FJQ5"/>
<dbReference type="Gene3D" id="1.10.520.40">
    <property type="entry name" value="CRISPR-associated protein Cse2"/>
    <property type="match status" value="1"/>
</dbReference>
<evidence type="ECO:0000313" key="1">
    <source>
        <dbReference type="EMBL" id="GAD89981.1"/>
    </source>
</evidence>
<protein>
    <submittedName>
        <fullName evidence="1">Putative CRISPR-associated protein</fullName>
    </submittedName>
</protein>
<comment type="caution">
    <text evidence="1">The sequence shown here is derived from an EMBL/GenBank/DDBJ whole genome shotgun (WGS) entry which is preliminary data.</text>
</comment>
<sequence length="139" mass="16183">MYQKIYQAYNQLATGDRAQLKRSNLKNMRDLPAYFRVLKYTGLKDNQQTLRILFLLVALKINSDQSQADTVAKAMIKAEVKEHQVNQIVRSGENGLEYLKRQLIRCDNLCLDSVGQLAQYWGDNTRRNLLKTFILEQQD</sequence>
<proteinExistence type="predicted"/>
<reference evidence="1 2" key="1">
    <citation type="submission" date="2013-10" db="EMBL/GenBank/DDBJ databases">
        <authorList>
            <person name="Ichikawa N."/>
            <person name="Kimura A."/>
            <person name="Ohji S."/>
            <person name="Hosoyama A."/>
            <person name="Fujita N."/>
        </authorList>
    </citation>
    <scope>NUCLEOTIDE SEQUENCE [LARGE SCALE GENOMIC DNA]</scope>
    <source>
        <strain evidence="1 2">NBRC 102217</strain>
    </source>
</reference>
<organism evidence="1 2">
    <name type="scientific">Vibrio halioticoli NBRC 102217</name>
    <dbReference type="NCBI Taxonomy" id="1219072"/>
    <lineage>
        <taxon>Bacteria</taxon>
        <taxon>Pseudomonadati</taxon>
        <taxon>Pseudomonadota</taxon>
        <taxon>Gammaproteobacteria</taxon>
        <taxon>Vibrionales</taxon>
        <taxon>Vibrionaceae</taxon>
        <taxon>Vibrio</taxon>
    </lineage>
</organism>
<keyword evidence="2" id="KW-1185">Reference proteome</keyword>